<reference evidence="4" key="1">
    <citation type="submission" date="2022-07" db="EMBL/GenBank/DDBJ databases">
        <authorList>
            <person name="Li W.-J."/>
            <person name="Deng Q.-Q."/>
        </authorList>
    </citation>
    <scope>NUCLEOTIDE SEQUENCE</scope>
    <source>
        <strain evidence="4">SYSU M60031</strain>
    </source>
</reference>
<evidence type="ECO:0000256" key="2">
    <source>
        <dbReference type="SAM" id="Phobius"/>
    </source>
</evidence>
<keyword evidence="2" id="KW-1133">Transmembrane helix</keyword>
<organism evidence="4 5">
    <name type="scientific">Ectobacillus ponti</name>
    <dbReference type="NCBI Taxonomy" id="2961894"/>
    <lineage>
        <taxon>Bacteria</taxon>
        <taxon>Bacillati</taxon>
        <taxon>Bacillota</taxon>
        <taxon>Bacilli</taxon>
        <taxon>Bacillales</taxon>
        <taxon>Bacillaceae</taxon>
        <taxon>Ectobacillus</taxon>
    </lineage>
</organism>
<dbReference type="NCBIfam" id="NF041479">
    <property type="entry name" value="spor_membprot_YtrI"/>
    <property type="match status" value="1"/>
</dbReference>
<dbReference type="Pfam" id="PF26347">
    <property type="entry name" value="YtrI_sporulation"/>
    <property type="match status" value="1"/>
</dbReference>
<evidence type="ECO:0000259" key="3">
    <source>
        <dbReference type="Pfam" id="PF26347"/>
    </source>
</evidence>
<feature type="coiled-coil region" evidence="1">
    <location>
        <begin position="38"/>
        <end position="72"/>
    </location>
</feature>
<sequence length="177" mass="20943">MRIPPLYKTRTWQMFFVGAVIGGVISWLIFLYMYGVFQEEQTQLILQQKQKILELEQDKHLLIEDKNKLNENAKQELTIQDIQVEIVNHDQFDSLTVHMLTAAVRDDLRPILTQSIQSVADNKSLLKKVIENKTYERDERRYRFKVDTIYFDTVLEISLRMVNANETLPPNEMRTKP</sequence>
<accession>A0AA41X6X1</accession>
<feature type="domain" description="Sporulation membrane protein YtrI C-terminal" evidence="3">
    <location>
        <begin position="80"/>
        <end position="160"/>
    </location>
</feature>
<keyword evidence="5" id="KW-1185">Reference proteome</keyword>
<comment type="caution">
    <text evidence="4">The sequence shown here is derived from an EMBL/GenBank/DDBJ whole genome shotgun (WGS) entry which is preliminary data.</text>
</comment>
<feature type="transmembrane region" description="Helical" evidence="2">
    <location>
        <begin position="12"/>
        <end position="34"/>
    </location>
</feature>
<dbReference type="Proteomes" id="UP001156102">
    <property type="component" value="Unassembled WGS sequence"/>
</dbReference>
<proteinExistence type="predicted"/>
<name>A0AA41X6X1_9BACI</name>
<protein>
    <submittedName>
        <fullName evidence="4">Molybdenum cofactor biosynthesis protein MoaA</fullName>
    </submittedName>
</protein>
<evidence type="ECO:0000256" key="1">
    <source>
        <dbReference type="SAM" id="Coils"/>
    </source>
</evidence>
<gene>
    <name evidence="4" type="ORF">NK662_02655</name>
</gene>
<dbReference type="RefSeq" id="WP_254757071.1">
    <property type="nucleotide sequence ID" value="NZ_JANCLT010000001.1"/>
</dbReference>
<keyword evidence="2" id="KW-0472">Membrane</keyword>
<keyword evidence="2" id="KW-0812">Transmembrane</keyword>
<dbReference type="AlphaFoldDB" id="A0AA41X6X1"/>
<evidence type="ECO:0000313" key="4">
    <source>
        <dbReference type="EMBL" id="MCP8967440.1"/>
    </source>
</evidence>
<keyword evidence="1" id="KW-0175">Coiled coil</keyword>
<dbReference type="InterPro" id="IPR048198">
    <property type="entry name" value="YtrI"/>
</dbReference>
<dbReference type="InterPro" id="IPR058620">
    <property type="entry name" value="YtrI_C"/>
</dbReference>
<evidence type="ECO:0000313" key="5">
    <source>
        <dbReference type="Proteomes" id="UP001156102"/>
    </source>
</evidence>
<dbReference type="EMBL" id="JANCLT010000001">
    <property type="protein sequence ID" value="MCP8967440.1"/>
    <property type="molecule type" value="Genomic_DNA"/>
</dbReference>